<evidence type="ECO:0008006" key="4">
    <source>
        <dbReference type="Google" id="ProtNLM"/>
    </source>
</evidence>
<keyword evidence="1" id="KW-0732">Signal</keyword>
<accession>A0A165EHF8</accession>
<organism evidence="2 3">
    <name type="scientific">Exidia glandulosa HHB12029</name>
    <dbReference type="NCBI Taxonomy" id="1314781"/>
    <lineage>
        <taxon>Eukaryota</taxon>
        <taxon>Fungi</taxon>
        <taxon>Dikarya</taxon>
        <taxon>Basidiomycota</taxon>
        <taxon>Agaricomycotina</taxon>
        <taxon>Agaricomycetes</taxon>
        <taxon>Auriculariales</taxon>
        <taxon>Exidiaceae</taxon>
        <taxon>Exidia</taxon>
    </lineage>
</organism>
<name>A0A165EHF8_EXIGL</name>
<dbReference type="EMBL" id="KV426140">
    <property type="protein sequence ID" value="KZV86942.1"/>
    <property type="molecule type" value="Genomic_DNA"/>
</dbReference>
<dbReference type="Proteomes" id="UP000077266">
    <property type="component" value="Unassembled WGS sequence"/>
</dbReference>
<feature type="signal peptide" evidence="1">
    <location>
        <begin position="1"/>
        <end position="20"/>
    </location>
</feature>
<keyword evidence="3" id="KW-1185">Reference proteome</keyword>
<reference evidence="2 3" key="1">
    <citation type="journal article" date="2016" name="Mol. Biol. Evol.">
        <title>Comparative Genomics of Early-Diverging Mushroom-Forming Fungi Provides Insights into the Origins of Lignocellulose Decay Capabilities.</title>
        <authorList>
            <person name="Nagy L.G."/>
            <person name="Riley R."/>
            <person name="Tritt A."/>
            <person name="Adam C."/>
            <person name="Daum C."/>
            <person name="Floudas D."/>
            <person name="Sun H."/>
            <person name="Yadav J.S."/>
            <person name="Pangilinan J."/>
            <person name="Larsson K.H."/>
            <person name="Matsuura K."/>
            <person name="Barry K."/>
            <person name="Labutti K."/>
            <person name="Kuo R."/>
            <person name="Ohm R.A."/>
            <person name="Bhattacharya S.S."/>
            <person name="Shirouzu T."/>
            <person name="Yoshinaga Y."/>
            <person name="Martin F.M."/>
            <person name="Grigoriev I.V."/>
            <person name="Hibbett D.S."/>
        </authorList>
    </citation>
    <scope>NUCLEOTIDE SEQUENCE [LARGE SCALE GENOMIC DNA]</scope>
    <source>
        <strain evidence="2 3">HHB12029</strain>
    </source>
</reference>
<gene>
    <name evidence="2" type="ORF">EXIGLDRAFT_774145</name>
</gene>
<dbReference type="AlphaFoldDB" id="A0A165EHF8"/>
<dbReference type="InParanoid" id="A0A165EHF8"/>
<feature type="chain" id="PRO_5007857188" description="AA1-like domain-containing protein" evidence="1">
    <location>
        <begin position="21"/>
        <end position="167"/>
    </location>
</feature>
<sequence length="167" mass="17972">MPSIRSASLFLSFLLPFSAALSIPTRRDSVACSSSTAVEISDFHTYDNNTSLGLRHEVSFKFAVVDEDAGKLLSGSCYQNYDFDDMVACTPDDSESLRSTGTPYFRYTSEGELRLLVDSLCSDASATSHAVPAVSFSGNIPQACDSDAHTGGRACTQKTAVRLQMSQ</sequence>
<evidence type="ECO:0000256" key="1">
    <source>
        <dbReference type="SAM" id="SignalP"/>
    </source>
</evidence>
<protein>
    <recommendedName>
        <fullName evidence="4">AA1-like domain-containing protein</fullName>
    </recommendedName>
</protein>
<evidence type="ECO:0000313" key="2">
    <source>
        <dbReference type="EMBL" id="KZV86942.1"/>
    </source>
</evidence>
<proteinExistence type="predicted"/>
<evidence type="ECO:0000313" key="3">
    <source>
        <dbReference type="Proteomes" id="UP000077266"/>
    </source>
</evidence>